<organism evidence="3 4">
    <name type="scientific">Prevotella lacticifex</name>
    <dbReference type="NCBI Taxonomy" id="2854755"/>
    <lineage>
        <taxon>Bacteria</taxon>
        <taxon>Pseudomonadati</taxon>
        <taxon>Bacteroidota</taxon>
        <taxon>Bacteroidia</taxon>
        <taxon>Bacteroidales</taxon>
        <taxon>Prevotellaceae</taxon>
        <taxon>Prevotella</taxon>
    </lineage>
</organism>
<keyword evidence="1" id="KW-0808">Transferase</keyword>
<dbReference type="Pfam" id="PF13649">
    <property type="entry name" value="Methyltransf_25"/>
    <property type="match status" value="1"/>
</dbReference>
<evidence type="ECO:0000313" key="3">
    <source>
        <dbReference type="EMBL" id="GJG59089.1"/>
    </source>
</evidence>
<feature type="domain" description="Methyltransferase" evidence="2">
    <location>
        <begin position="54"/>
        <end position="150"/>
    </location>
</feature>
<accession>A0A9R1CXU6</accession>
<gene>
    <name evidence="3" type="primary">cmoA</name>
    <name evidence="3" type="ORF">PRLR5076_19400</name>
</gene>
<dbReference type="EMBL" id="BPUB01000002">
    <property type="protein sequence ID" value="GJG59089.1"/>
    <property type="molecule type" value="Genomic_DNA"/>
</dbReference>
<name>A0A9R1CXU6_9BACT</name>
<dbReference type="InterPro" id="IPR041698">
    <property type="entry name" value="Methyltransf_25"/>
</dbReference>
<dbReference type="InterPro" id="IPR029063">
    <property type="entry name" value="SAM-dependent_MTases_sf"/>
</dbReference>
<dbReference type="GO" id="GO:0016740">
    <property type="term" value="F:transferase activity"/>
    <property type="evidence" value="ECO:0007669"/>
    <property type="project" value="UniProtKB-KW"/>
</dbReference>
<dbReference type="AlphaFoldDB" id="A0A9R1CXU6"/>
<evidence type="ECO:0000259" key="2">
    <source>
        <dbReference type="Pfam" id="PF13649"/>
    </source>
</evidence>
<dbReference type="SUPFAM" id="SSF53335">
    <property type="entry name" value="S-adenosyl-L-methionine-dependent methyltransferases"/>
    <property type="match status" value="1"/>
</dbReference>
<protein>
    <submittedName>
        <fullName evidence="3">Carboxy-S-adenosyl-L-methionine synthase</fullName>
    </submittedName>
</protein>
<proteinExistence type="predicted"/>
<dbReference type="Gene3D" id="3.40.50.150">
    <property type="entry name" value="Vaccinia Virus protein VP39"/>
    <property type="match status" value="1"/>
</dbReference>
<comment type="caution">
    <text evidence="3">The sequence shown here is derived from an EMBL/GenBank/DDBJ whole genome shotgun (WGS) entry which is preliminary data.</text>
</comment>
<dbReference type="PANTHER" id="PTHR43861:SF2">
    <property type="entry name" value="CARBOXY-S-ADENOSYL-L-METHIONINE SYNTHASE"/>
    <property type="match status" value="1"/>
</dbReference>
<evidence type="ECO:0000313" key="4">
    <source>
        <dbReference type="Proteomes" id="UP000825483"/>
    </source>
</evidence>
<reference evidence="3" key="1">
    <citation type="journal article" date="2022" name="Int. J. Syst. Evol. Microbiol.">
        <title>Prevotella lacticifex sp. nov., isolated from the rumen of cows.</title>
        <authorList>
            <person name="Shinkai T."/>
            <person name="Ikeyama N."/>
            <person name="Kumagai M."/>
            <person name="Ohmori H."/>
            <person name="Sakamoto M."/>
            <person name="Ohkuma M."/>
            <person name="Mitsumori M."/>
        </authorList>
    </citation>
    <scope>NUCLEOTIDE SEQUENCE</scope>
    <source>
        <strain evidence="3">R5076</strain>
    </source>
</reference>
<dbReference type="Proteomes" id="UP000825483">
    <property type="component" value="Unassembled WGS sequence"/>
</dbReference>
<sequence>MGKDEVIQHNSWEFNEEVSEVFSDMLSRSIPDYDNMRDLMFRMARNFVTPYSNVLDIGCSTGLSSKRLIECDEAQKTDFTLIDISEPMLTKCKEFYRGRRNVDVRYWDITEGCPICCCSVIISCLTLQFVPIEYRQKIISSIYNSLNKGGALFLVEKVIGHSHTIDEVMVKEYYEIKRENAYTEKQIKAKRKALAGTLVPLTIKMNESLLEVAGFRKIDTFWRYLNFCGIIAVK</sequence>
<dbReference type="CDD" id="cd02440">
    <property type="entry name" value="AdoMet_MTases"/>
    <property type="match status" value="1"/>
</dbReference>
<dbReference type="PANTHER" id="PTHR43861">
    <property type="entry name" value="TRANS-ACONITATE 2-METHYLTRANSFERASE-RELATED"/>
    <property type="match status" value="1"/>
</dbReference>
<dbReference type="RefSeq" id="WP_223928901.1">
    <property type="nucleotide sequence ID" value="NZ_BPTU01000001.1"/>
</dbReference>
<keyword evidence="4" id="KW-1185">Reference proteome</keyword>
<evidence type="ECO:0000256" key="1">
    <source>
        <dbReference type="ARBA" id="ARBA00022679"/>
    </source>
</evidence>